<dbReference type="EMBL" id="AP012057">
    <property type="protein sequence ID" value="BAN01321.1"/>
    <property type="molecule type" value="Genomic_DNA"/>
</dbReference>
<feature type="region of interest" description="Disordered" evidence="1">
    <location>
        <begin position="46"/>
        <end position="70"/>
    </location>
</feature>
<feature type="region of interest" description="Disordered" evidence="1">
    <location>
        <begin position="470"/>
        <end position="500"/>
    </location>
</feature>
<reference evidence="2 3" key="1">
    <citation type="journal article" date="2013" name="Int. J. Syst. Evol. Microbiol.">
        <title>Ilumatobacter nonamiense sp. nov. and Ilumatobacter coccineum sp. nov., isolated from seashore sand.</title>
        <authorList>
            <person name="Matsumoto A."/>
            <person name="Kasai H."/>
            <person name="Matsuo Y."/>
            <person name="Shizuri Y."/>
            <person name="Ichikawa N."/>
            <person name="Fujita N."/>
            <person name="Omura S."/>
            <person name="Takahashi Y."/>
        </authorList>
    </citation>
    <scope>NUCLEOTIDE SEQUENCE [LARGE SCALE GENOMIC DNA]</scope>
    <source>
        <strain evidence="3">NBRC 103263 / KCTC 29153 / YM16-304</strain>
    </source>
</reference>
<protein>
    <submittedName>
        <fullName evidence="2">Uncharacterized protein</fullName>
    </submittedName>
</protein>
<organism evidence="2 3">
    <name type="scientific">Ilumatobacter coccineus (strain NBRC 103263 / KCTC 29153 / YM16-304)</name>
    <dbReference type="NCBI Taxonomy" id="1313172"/>
    <lineage>
        <taxon>Bacteria</taxon>
        <taxon>Bacillati</taxon>
        <taxon>Actinomycetota</taxon>
        <taxon>Acidimicrobiia</taxon>
        <taxon>Acidimicrobiales</taxon>
        <taxon>Ilumatobacteraceae</taxon>
        <taxon>Ilumatobacter</taxon>
    </lineage>
</organism>
<feature type="compositionally biased region" description="Polar residues" evidence="1">
    <location>
        <begin position="408"/>
        <end position="424"/>
    </location>
</feature>
<accession>A0A6C7E3R1</accession>
<name>A0A6C7E3R1_ILUCY</name>
<proteinExistence type="predicted"/>
<feature type="compositionally biased region" description="Low complexity" evidence="1">
    <location>
        <begin position="51"/>
        <end position="65"/>
    </location>
</feature>
<evidence type="ECO:0000313" key="2">
    <source>
        <dbReference type="EMBL" id="BAN01321.1"/>
    </source>
</evidence>
<evidence type="ECO:0000313" key="3">
    <source>
        <dbReference type="Proteomes" id="UP000011863"/>
    </source>
</evidence>
<dbReference type="KEGG" id="aym:YM304_10070"/>
<gene>
    <name evidence="2" type="ORF">YM304_10070</name>
</gene>
<evidence type="ECO:0000256" key="1">
    <source>
        <dbReference type="SAM" id="MobiDB-lite"/>
    </source>
</evidence>
<dbReference type="Proteomes" id="UP000011863">
    <property type="component" value="Chromosome"/>
</dbReference>
<feature type="region of interest" description="Disordered" evidence="1">
    <location>
        <begin position="188"/>
        <end position="208"/>
    </location>
</feature>
<sequence length="519" mass="54963">MLLPSKRPLDESLVSRSGPSRRRGTTSRPAVAAAIWWAKSPQKAGANITRASTTSSPDTPAPTASRIVGSSAPANTMAMTRRRTGLDFTRASRTRAVSVDTIAMIRPLVPMTALSSVEPELSCTWAASAYPRIPSRSGIAHQPTQTIHVVAKSVVAMRPSRRPTTRKNGVIAAATITVWNSTAIANATAPPDMSSHDGRSTDSASAMPSSATDRAAAANIVGVAEVGAALIANTRLSTTVVSRAAHRPNRRDAALAEQPIVTSANMSDTIRTALIPPRSKTGSISAGHALDPLGRPPVYPEAEPTSTAGSHACSERSGPDSAARVRIISTSPYSPRVSAAAHHDGRFHASRGDVSIAASSRLRRMTTIGDAMRSSPDRSSGSACVRMVAVRTPRRAGTCQRRERSSFDRSSAMQMLGGSSPSTRVSIMRSTWRVSGFGPVWKTTKSPDDRRAQPWRCSVSVVRRRRVRRSVASARSGTRIGVHSRDAGVGGGTSSRRGASRVGGDQVIFCVFRRHLCTS</sequence>
<feature type="region of interest" description="Disordered" evidence="1">
    <location>
        <begin position="276"/>
        <end position="322"/>
    </location>
</feature>
<dbReference type="AlphaFoldDB" id="A0A6C7E3R1"/>
<feature type="region of interest" description="Disordered" evidence="1">
    <location>
        <begin position="1"/>
        <end position="29"/>
    </location>
</feature>
<keyword evidence="3" id="KW-1185">Reference proteome</keyword>
<feature type="region of interest" description="Disordered" evidence="1">
    <location>
        <begin position="394"/>
        <end position="424"/>
    </location>
</feature>